<comment type="similarity">
    <text evidence="2">Belongs to the binding-protein-dependent transport system permease family. CysTW subfamily.</text>
</comment>
<feature type="transmembrane region" description="Helical" evidence="8">
    <location>
        <begin position="229"/>
        <end position="249"/>
    </location>
</feature>
<feature type="domain" description="ABC transmembrane type-1" evidence="9">
    <location>
        <begin position="62"/>
        <end position="248"/>
    </location>
</feature>
<keyword evidence="4" id="KW-1003">Cell membrane</keyword>
<evidence type="ECO:0000256" key="2">
    <source>
        <dbReference type="ARBA" id="ARBA00007069"/>
    </source>
</evidence>
<dbReference type="PROSITE" id="PS50928">
    <property type="entry name" value="ABC_TM1"/>
    <property type="match status" value="1"/>
</dbReference>
<evidence type="ECO:0000256" key="4">
    <source>
        <dbReference type="ARBA" id="ARBA00022475"/>
    </source>
</evidence>
<feature type="transmembrane region" description="Helical" evidence="8">
    <location>
        <begin position="100"/>
        <end position="122"/>
    </location>
</feature>
<dbReference type="CDD" id="cd06261">
    <property type="entry name" value="TM_PBP2"/>
    <property type="match status" value="1"/>
</dbReference>
<evidence type="ECO:0000313" key="11">
    <source>
        <dbReference type="Proteomes" id="UP000218775"/>
    </source>
</evidence>
<gene>
    <name evidence="10" type="ORF">COB21_01420</name>
</gene>
<keyword evidence="6 8" id="KW-1133">Transmembrane helix</keyword>
<keyword evidence="7 8" id="KW-0472">Membrane</keyword>
<dbReference type="SUPFAM" id="SSF161098">
    <property type="entry name" value="MetI-like"/>
    <property type="match status" value="1"/>
</dbReference>
<evidence type="ECO:0000256" key="3">
    <source>
        <dbReference type="ARBA" id="ARBA00022448"/>
    </source>
</evidence>
<sequence length="259" mass="29044">MNTRYKKSHLSLIIATYIFLYLPILVLIIFSFNNQKFPSHWSGFTWNWYIELFQESALWNACFTSFFVATVSTIITLFMALSLIFFHFSGGKIQKTLPLFYTNLIIPEIMLSISLLTFFVFFKVSLGITTLIIAHTVLGLGFAVPMIYSRYSQLDPSIFQAAKTLGASSYQTFTTIVLPLLKPALISSSVLIFILSFDDFIFSCFCAGTSVETVSLYLLSMLRLGISPIINALSTLLFLISAVAALIFLKSKSKGDNLI</sequence>
<protein>
    <submittedName>
        <fullName evidence="10">Spermidine/putrescine ABC transporter permease</fullName>
    </submittedName>
</protein>
<keyword evidence="3 8" id="KW-0813">Transport</keyword>
<dbReference type="EMBL" id="NVUK01000008">
    <property type="protein sequence ID" value="PCI78155.1"/>
    <property type="molecule type" value="Genomic_DNA"/>
</dbReference>
<feature type="transmembrane region" description="Helical" evidence="8">
    <location>
        <begin position="170"/>
        <end position="194"/>
    </location>
</feature>
<feature type="transmembrane region" description="Helical" evidence="8">
    <location>
        <begin position="128"/>
        <end position="149"/>
    </location>
</feature>
<evidence type="ECO:0000256" key="6">
    <source>
        <dbReference type="ARBA" id="ARBA00022989"/>
    </source>
</evidence>
<dbReference type="InterPro" id="IPR035906">
    <property type="entry name" value="MetI-like_sf"/>
</dbReference>
<dbReference type="AlphaFoldDB" id="A0A2A4X7W7"/>
<dbReference type="InterPro" id="IPR051789">
    <property type="entry name" value="Bact_Polyamine_Transport"/>
</dbReference>
<evidence type="ECO:0000256" key="5">
    <source>
        <dbReference type="ARBA" id="ARBA00022692"/>
    </source>
</evidence>
<dbReference type="GO" id="GO:0055085">
    <property type="term" value="P:transmembrane transport"/>
    <property type="evidence" value="ECO:0007669"/>
    <property type="project" value="InterPro"/>
</dbReference>
<feature type="transmembrane region" description="Helical" evidence="8">
    <location>
        <begin position="57"/>
        <end position="88"/>
    </location>
</feature>
<dbReference type="GO" id="GO:0005886">
    <property type="term" value="C:plasma membrane"/>
    <property type="evidence" value="ECO:0007669"/>
    <property type="project" value="UniProtKB-SubCell"/>
</dbReference>
<dbReference type="PANTHER" id="PTHR43848:SF2">
    <property type="entry name" value="PUTRESCINE TRANSPORT SYSTEM PERMEASE PROTEIN POTI"/>
    <property type="match status" value="1"/>
</dbReference>
<dbReference type="PANTHER" id="PTHR43848">
    <property type="entry name" value="PUTRESCINE TRANSPORT SYSTEM PERMEASE PROTEIN POTI"/>
    <property type="match status" value="1"/>
</dbReference>
<dbReference type="Gene3D" id="1.10.3720.10">
    <property type="entry name" value="MetI-like"/>
    <property type="match status" value="1"/>
</dbReference>
<feature type="transmembrane region" description="Helical" evidence="8">
    <location>
        <begin position="12"/>
        <end position="32"/>
    </location>
</feature>
<accession>A0A2A4X7W7</accession>
<keyword evidence="5 8" id="KW-0812">Transmembrane</keyword>
<reference evidence="11" key="1">
    <citation type="submission" date="2017-08" db="EMBL/GenBank/DDBJ databases">
        <title>A dynamic microbial community with high functional redundancy inhabits the cold, oxic subseafloor aquifer.</title>
        <authorList>
            <person name="Tully B.J."/>
            <person name="Wheat C.G."/>
            <person name="Glazer B.T."/>
            <person name="Huber J.A."/>
        </authorList>
    </citation>
    <scope>NUCLEOTIDE SEQUENCE [LARGE SCALE GENOMIC DNA]</scope>
</reference>
<evidence type="ECO:0000256" key="8">
    <source>
        <dbReference type="RuleBase" id="RU363032"/>
    </source>
</evidence>
<dbReference type="Pfam" id="PF00528">
    <property type="entry name" value="BPD_transp_1"/>
    <property type="match status" value="1"/>
</dbReference>
<comment type="subcellular location">
    <subcellularLocation>
        <location evidence="1 8">Cell membrane</location>
        <topology evidence="1 8">Multi-pass membrane protein</topology>
    </subcellularLocation>
</comment>
<evidence type="ECO:0000256" key="1">
    <source>
        <dbReference type="ARBA" id="ARBA00004651"/>
    </source>
</evidence>
<evidence type="ECO:0000313" key="10">
    <source>
        <dbReference type="EMBL" id="PCI78155.1"/>
    </source>
</evidence>
<proteinExistence type="inferred from homology"/>
<dbReference type="Proteomes" id="UP000218775">
    <property type="component" value="Unassembled WGS sequence"/>
</dbReference>
<comment type="caution">
    <text evidence="10">The sequence shown here is derived from an EMBL/GenBank/DDBJ whole genome shotgun (WGS) entry which is preliminary data.</text>
</comment>
<evidence type="ECO:0000256" key="7">
    <source>
        <dbReference type="ARBA" id="ARBA00023136"/>
    </source>
</evidence>
<organism evidence="10 11">
    <name type="scientific">Aerophobetes bacterium</name>
    <dbReference type="NCBI Taxonomy" id="2030807"/>
    <lineage>
        <taxon>Bacteria</taxon>
        <taxon>Candidatus Aerophobota</taxon>
    </lineage>
</organism>
<evidence type="ECO:0000259" key="9">
    <source>
        <dbReference type="PROSITE" id="PS50928"/>
    </source>
</evidence>
<dbReference type="InterPro" id="IPR000515">
    <property type="entry name" value="MetI-like"/>
</dbReference>
<name>A0A2A4X7W7_UNCAE</name>